<organism evidence="4 5">
    <name type="scientific">Chitinophaga horti</name>
    <dbReference type="NCBI Taxonomy" id="2920382"/>
    <lineage>
        <taxon>Bacteria</taxon>
        <taxon>Pseudomonadati</taxon>
        <taxon>Bacteroidota</taxon>
        <taxon>Chitinophagia</taxon>
        <taxon>Chitinophagales</taxon>
        <taxon>Chitinophagaceae</taxon>
        <taxon>Chitinophaga</taxon>
    </lineage>
</organism>
<name>A0ABY6J888_9BACT</name>
<dbReference type="InterPro" id="IPR012816">
    <property type="entry name" value="NADAR"/>
</dbReference>
<dbReference type="Gene3D" id="1.10.357.40">
    <property type="entry name" value="YbiA-like"/>
    <property type="match status" value="1"/>
</dbReference>
<reference evidence="4" key="1">
    <citation type="submission" date="2022-10" db="EMBL/GenBank/DDBJ databases">
        <title>Chitinophaga sp. nov., isolated from soil.</title>
        <authorList>
            <person name="Jeon C.O."/>
        </authorList>
    </citation>
    <scope>NUCLEOTIDE SEQUENCE</scope>
    <source>
        <strain evidence="4">R8</strain>
    </source>
</reference>
<evidence type="ECO:0000256" key="1">
    <source>
        <dbReference type="ARBA" id="ARBA00000022"/>
    </source>
</evidence>
<comment type="catalytic activity">
    <reaction evidence="1">
        <text>5-amino-6-(5-phospho-D-ribosylamino)uracil + H2O = 5,6-diaminouracil + D-ribose 5-phosphate</text>
        <dbReference type="Rhea" id="RHEA:55020"/>
        <dbReference type="ChEBI" id="CHEBI:15377"/>
        <dbReference type="ChEBI" id="CHEBI:46252"/>
        <dbReference type="ChEBI" id="CHEBI:58453"/>
        <dbReference type="ChEBI" id="CHEBI:78346"/>
    </reaction>
</comment>
<evidence type="ECO:0000313" key="4">
    <source>
        <dbReference type="EMBL" id="UYQ94499.1"/>
    </source>
</evidence>
<dbReference type="CDD" id="cd15457">
    <property type="entry name" value="NADAR"/>
    <property type="match status" value="1"/>
</dbReference>
<dbReference type="RefSeq" id="WP_264282380.1">
    <property type="nucleotide sequence ID" value="NZ_CP107006.1"/>
</dbReference>
<sequence>MYDIDWLKAQQDSNATLKYIFFWGHTPRQADVVDQSCFSQWYPSPFEADGHTYKTAEHWMMAQKALLFNDTAAFEKIVACRTPAEAKKLGREVLGFDNDAWNAARFNIVVAGNLHKYRQHPEMGAFLKNTGSRILVEASPVDNIWGIGMAKDHPGVMNVHNWRGLNLLGFALMETRDQL</sequence>
<dbReference type="Proteomes" id="UP001162741">
    <property type="component" value="Chromosome"/>
</dbReference>
<dbReference type="EMBL" id="CP107006">
    <property type="protein sequence ID" value="UYQ94499.1"/>
    <property type="molecule type" value="Genomic_DNA"/>
</dbReference>
<evidence type="ECO:0000256" key="2">
    <source>
        <dbReference type="ARBA" id="ARBA00000751"/>
    </source>
</evidence>
<dbReference type="Pfam" id="PF08719">
    <property type="entry name" value="NADAR"/>
    <property type="match status" value="1"/>
</dbReference>
<comment type="catalytic activity">
    <reaction evidence="2">
        <text>2,5-diamino-6-hydroxy-4-(5-phosphoribosylamino)-pyrimidine + H2O = 2,5,6-triamino-4-hydroxypyrimidine + D-ribose 5-phosphate</text>
        <dbReference type="Rhea" id="RHEA:23436"/>
        <dbReference type="ChEBI" id="CHEBI:15377"/>
        <dbReference type="ChEBI" id="CHEBI:58614"/>
        <dbReference type="ChEBI" id="CHEBI:78346"/>
        <dbReference type="ChEBI" id="CHEBI:137796"/>
    </reaction>
</comment>
<evidence type="ECO:0000259" key="3">
    <source>
        <dbReference type="Pfam" id="PF08719"/>
    </source>
</evidence>
<dbReference type="NCBIfam" id="TIGR02464">
    <property type="entry name" value="ribofla_fusion"/>
    <property type="match status" value="1"/>
</dbReference>
<gene>
    <name evidence="4" type="ORF">MKQ68_05265</name>
</gene>
<evidence type="ECO:0000313" key="5">
    <source>
        <dbReference type="Proteomes" id="UP001162741"/>
    </source>
</evidence>
<dbReference type="SUPFAM" id="SSF143990">
    <property type="entry name" value="YbiA-like"/>
    <property type="match status" value="1"/>
</dbReference>
<keyword evidence="5" id="KW-1185">Reference proteome</keyword>
<protein>
    <submittedName>
        <fullName evidence="4">NADAR family protein</fullName>
    </submittedName>
</protein>
<feature type="domain" description="NADAR" evidence="3">
    <location>
        <begin position="21"/>
        <end position="179"/>
    </location>
</feature>
<accession>A0ABY6J888</accession>
<dbReference type="InterPro" id="IPR037238">
    <property type="entry name" value="YbiA-like_sf"/>
</dbReference>
<proteinExistence type="predicted"/>